<name>A0ABS4GNI1_9BACL</name>
<organism evidence="2 3">
    <name type="scientific">Ammoniphilus resinae</name>
    <dbReference type="NCBI Taxonomy" id="861532"/>
    <lineage>
        <taxon>Bacteria</taxon>
        <taxon>Bacillati</taxon>
        <taxon>Bacillota</taxon>
        <taxon>Bacilli</taxon>
        <taxon>Bacillales</taxon>
        <taxon>Paenibacillaceae</taxon>
        <taxon>Aneurinibacillus group</taxon>
        <taxon>Ammoniphilus</taxon>
    </lineage>
</organism>
<sequence length="102" mass="11840">MKSTINLVATVLVCIFFILLMILFEFKLNEGKESMPDGLLSFLVTLSLYTLFFVFCSYQDGNESNNQIIAMAAFVAMTFFINFPLMWWLIHKMIKEVKGNRH</sequence>
<keyword evidence="1" id="KW-0812">Transmembrane</keyword>
<keyword evidence="3" id="KW-1185">Reference proteome</keyword>
<protein>
    <submittedName>
        <fullName evidence="2">FtsH-binding integral membrane protein</fullName>
    </submittedName>
</protein>
<evidence type="ECO:0000313" key="2">
    <source>
        <dbReference type="EMBL" id="MBP1931833.1"/>
    </source>
</evidence>
<dbReference type="EMBL" id="JAGGKT010000004">
    <property type="protein sequence ID" value="MBP1931833.1"/>
    <property type="molecule type" value="Genomic_DNA"/>
</dbReference>
<dbReference type="Proteomes" id="UP001519343">
    <property type="component" value="Unassembled WGS sequence"/>
</dbReference>
<keyword evidence="1" id="KW-1133">Transmembrane helix</keyword>
<gene>
    <name evidence="2" type="ORF">J2Z37_001834</name>
</gene>
<keyword evidence="1" id="KW-0472">Membrane</keyword>
<feature type="transmembrane region" description="Helical" evidence="1">
    <location>
        <begin position="38"/>
        <end position="55"/>
    </location>
</feature>
<feature type="transmembrane region" description="Helical" evidence="1">
    <location>
        <begin position="6"/>
        <end position="26"/>
    </location>
</feature>
<evidence type="ECO:0000313" key="3">
    <source>
        <dbReference type="Proteomes" id="UP001519343"/>
    </source>
</evidence>
<proteinExistence type="predicted"/>
<reference evidence="2 3" key="1">
    <citation type="submission" date="2021-03" db="EMBL/GenBank/DDBJ databases">
        <title>Genomic Encyclopedia of Type Strains, Phase IV (KMG-IV): sequencing the most valuable type-strain genomes for metagenomic binning, comparative biology and taxonomic classification.</title>
        <authorList>
            <person name="Goeker M."/>
        </authorList>
    </citation>
    <scope>NUCLEOTIDE SEQUENCE [LARGE SCALE GENOMIC DNA]</scope>
    <source>
        <strain evidence="2 3">DSM 24738</strain>
    </source>
</reference>
<feature type="transmembrane region" description="Helical" evidence="1">
    <location>
        <begin position="67"/>
        <end position="90"/>
    </location>
</feature>
<accession>A0ABS4GNI1</accession>
<comment type="caution">
    <text evidence="2">The sequence shown here is derived from an EMBL/GenBank/DDBJ whole genome shotgun (WGS) entry which is preliminary data.</text>
</comment>
<evidence type="ECO:0000256" key="1">
    <source>
        <dbReference type="SAM" id="Phobius"/>
    </source>
</evidence>